<dbReference type="RefSeq" id="WP_147212305.1">
    <property type="nucleotide sequence ID" value="NZ_BJYM01000022.1"/>
</dbReference>
<dbReference type="AlphaFoldDB" id="A0A511ZPU0"/>
<evidence type="ECO:0000256" key="2">
    <source>
        <dbReference type="SAM" id="MobiDB-lite"/>
    </source>
</evidence>
<dbReference type="Proteomes" id="UP000321558">
    <property type="component" value="Unassembled WGS sequence"/>
</dbReference>
<feature type="region of interest" description="Disordered" evidence="2">
    <location>
        <begin position="85"/>
        <end position="105"/>
    </location>
</feature>
<feature type="coiled-coil region" evidence="1">
    <location>
        <begin position="9"/>
        <end position="73"/>
    </location>
</feature>
<gene>
    <name evidence="3" type="ORF">OSO01_41480</name>
</gene>
<organism evidence="3 4">
    <name type="scientific">Oceanobacillus sojae</name>
    <dbReference type="NCBI Taxonomy" id="582851"/>
    <lineage>
        <taxon>Bacteria</taxon>
        <taxon>Bacillati</taxon>
        <taxon>Bacillota</taxon>
        <taxon>Bacilli</taxon>
        <taxon>Bacillales</taxon>
        <taxon>Bacillaceae</taxon>
        <taxon>Oceanobacillus</taxon>
    </lineage>
</organism>
<protein>
    <recommendedName>
        <fullName evidence="5">YwdI family protein</fullName>
    </recommendedName>
</protein>
<dbReference type="InterPro" id="IPR035218">
    <property type="entry name" value="DUF5327"/>
</dbReference>
<evidence type="ECO:0000313" key="3">
    <source>
        <dbReference type="EMBL" id="GEN89409.1"/>
    </source>
</evidence>
<sequence length="105" mass="12022">MAVSNEIIINKMMHELEEANRKAHQQDQVKKHMENIHLLSELFLSGKQDQNTANKVQVNIEDTEEHISEAEMKAMLGKQSSVKVVNSEQKRLNDEDANGDSIFDF</sequence>
<dbReference type="STRING" id="582851.GCA_900162665_01575"/>
<proteinExistence type="predicted"/>
<evidence type="ECO:0000313" key="4">
    <source>
        <dbReference type="Proteomes" id="UP000321558"/>
    </source>
</evidence>
<accession>A0A511ZPU0</accession>
<dbReference type="Pfam" id="PF17261">
    <property type="entry name" value="DUF5327"/>
    <property type="match status" value="1"/>
</dbReference>
<keyword evidence="1" id="KW-0175">Coiled coil</keyword>
<comment type="caution">
    <text evidence="3">The sequence shown here is derived from an EMBL/GenBank/DDBJ whole genome shotgun (WGS) entry which is preliminary data.</text>
</comment>
<dbReference type="OrthoDB" id="2692029at2"/>
<dbReference type="EMBL" id="BJYM01000022">
    <property type="protein sequence ID" value="GEN89409.1"/>
    <property type="molecule type" value="Genomic_DNA"/>
</dbReference>
<evidence type="ECO:0000256" key="1">
    <source>
        <dbReference type="SAM" id="Coils"/>
    </source>
</evidence>
<name>A0A511ZPU0_9BACI</name>
<evidence type="ECO:0008006" key="5">
    <source>
        <dbReference type="Google" id="ProtNLM"/>
    </source>
</evidence>
<reference evidence="3 4" key="1">
    <citation type="submission" date="2019-07" db="EMBL/GenBank/DDBJ databases">
        <title>Whole genome shotgun sequence of Oceanobacillus sojae NBRC 105379.</title>
        <authorList>
            <person name="Hosoyama A."/>
            <person name="Uohara A."/>
            <person name="Ohji S."/>
            <person name="Ichikawa N."/>
        </authorList>
    </citation>
    <scope>NUCLEOTIDE SEQUENCE [LARGE SCALE GENOMIC DNA]</scope>
    <source>
        <strain evidence="3 4">NBRC 105379</strain>
    </source>
</reference>
<keyword evidence="4" id="KW-1185">Reference proteome</keyword>